<dbReference type="AlphaFoldDB" id="A0A0A7CP09"/>
<dbReference type="GO" id="GO:0004252">
    <property type="term" value="F:serine-type endopeptidase activity"/>
    <property type="evidence" value="ECO:0007669"/>
    <property type="project" value="UniProtKB-UniRule"/>
</dbReference>
<dbReference type="Gene3D" id="3.40.50.200">
    <property type="entry name" value="Peptidase S8/S53 domain"/>
    <property type="match status" value="1"/>
</dbReference>
<comment type="catalytic activity">
    <reaction evidence="5">
        <text>Hydrolysis of proteins with broad specificity for peptide bonds, and a preference for a large uncharged residue in P1. Hydrolyzes peptide amides.</text>
        <dbReference type="EC" id="3.4.21.62"/>
    </reaction>
</comment>
<dbReference type="EC" id="3.4.21.62" evidence="6"/>
<name>A0A0A7CP09_ACHHY</name>
<evidence type="ECO:0000256" key="4">
    <source>
        <dbReference type="ARBA" id="ARBA00022825"/>
    </source>
</evidence>
<proteinExistence type="inferred from homology"/>
<dbReference type="PROSITE" id="PS51892">
    <property type="entry name" value="SUBTILASE"/>
    <property type="match status" value="1"/>
</dbReference>
<evidence type="ECO:0000256" key="8">
    <source>
        <dbReference type="SAM" id="SignalP"/>
    </source>
</evidence>
<dbReference type="InterPro" id="IPR036852">
    <property type="entry name" value="Peptidase_S8/S53_dom_sf"/>
</dbReference>
<keyword evidence="2 7" id="KW-0645">Protease</keyword>
<dbReference type="InterPro" id="IPR050131">
    <property type="entry name" value="Peptidase_S8_subtilisin-like"/>
</dbReference>
<reference evidence="10" key="1">
    <citation type="journal article" date="2014" name="Genome Biol. Evol.">
        <title>The secreted proteins of Achlya hypogyna and Thraustotheca clavata identify the ancestral oomycete secretome and reveal gene acquisitions by horizontal gene transfer.</title>
        <authorList>
            <person name="Misner I."/>
            <person name="Blouin N."/>
            <person name="Leonard G."/>
            <person name="Richards T.A."/>
            <person name="Lane C.E."/>
        </authorList>
    </citation>
    <scope>NUCLEOTIDE SEQUENCE</scope>
    <source>
        <strain evidence="10">ATCC 48635</strain>
    </source>
</reference>
<protein>
    <recommendedName>
        <fullName evidence="6">subtilisin</fullName>
        <ecNumber evidence="6">3.4.21.62</ecNumber>
    </recommendedName>
</protein>
<evidence type="ECO:0000256" key="6">
    <source>
        <dbReference type="ARBA" id="ARBA00023619"/>
    </source>
</evidence>
<evidence type="ECO:0000256" key="1">
    <source>
        <dbReference type="ARBA" id="ARBA00011073"/>
    </source>
</evidence>
<dbReference type="PROSITE" id="PS00138">
    <property type="entry name" value="SUBTILASE_SER"/>
    <property type="match status" value="1"/>
</dbReference>
<dbReference type="InterPro" id="IPR000209">
    <property type="entry name" value="Peptidase_S8/S53_dom"/>
</dbReference>
<keyword evidence="3 7" id="KW-0378">Hydrolase</keyword>
<dbReference type="PANTHER" id="PTHR43806">
    <property type="entry name" value="PEPTIDASE S8"/>
    <property type="match status" value="1"/>
</dbReference>
<dbReference type="PANTHER" id="PTHR43806:SF67">
    <property type="entry name" value="EGF-LIKE DOMAIN-CONTAINING PROTEIN"/>
    <property type="match status" value="1"/>
</dbReference>
<dbReference type="PRINTS" id="PR00723">
    <property type="entry name" value="SUBTILISIN"/>
</dbReference>
<comment type="similarity">
    <text evidence="1 7">Belongs to the peptidase S8 family.</text>
</comment>
<evidence type="ECO:0000256" key="3">
    <source>
        <dbReference type="ARBA" id="ARBA00022801"/>
    </source>
</evidence>
<feature type="domain" description="Peptidase S8/S53" evidence="9">
    <location>
        <begin position="163"/>
        <end position="468"/>
    </location>
</feature>
<organism evidence="10">
    <name type="scientific">Achlya hypogyna</name>
    <name type="common">Oomycete</name>
    <name type="synonym">Protoachlya hypogyna</name>
    <dbReference type="NCBI Taxonomy" id="1202772"/>
    <lineage>
        <taxon>Eukaryota</taxon>
        <taxon>Sar</taxon>
        <taxon>Stramenopiles</taxon>
        <taxon>Oomycota</taxon>
        <taxon>Saprolegniomycetes</taxon>
        <taxon>Saprolegniales</taxon>
        <taxon>Achlyaceae</taxon>
        <taxon>Achlya</taxon>
    </lineage>
</organism>
<dbReference type="EMBL" id="KM038708">
    <property type="protein sequence ID" value="AIG56169.1"/>
    <property type="molecule type" value="Genomic_DNA"/>
</dbReference>
<feature type="chain" id="PRO_5002025987" description="subtilisin" evidence="8">
    <location>
        <begin position="17"/>
        <end position="497"/>
    </location>
</feature>
<feature type="active site" description="Charge relay system" evidence="7">
    <location>
        <position position="391"/>
    </location>
</feature>
<evidence type="ECO:0000256" key="2">
    <source>
        <dbReference type="ARBA" id="ARBA00022670"/>
    </source>
</evidence>
<keyword evidence="4 7" id="KW-0720">Serine protease</keyword>
<evidence type="ECO:0000259" key="9">
    <source>
        <dbReference type="Pfam" id="PF00082"/>
    </source>
</evidence>
<evidence type="ECO:0000256" key="7">
    <source>
        <dbReference type="PROSITE-ProRule" id="PRU01240"/>
    </source>
</evidence>
<dbReference type="InterPro" id="IPR023828">
    <property type="entry name" value="Peptidase_S8_Ser-AS"/>
</dbReference>
<feature type="active site" description="Charge relay system" evidence="7">
    <location>
        <position position="208"/>
    </location>
</feature>
<evidence type="ECO:0000313" key="10">
    <source>
        <dbReference type="EMBL" id="AIG56169.1"/>
    </source>
</evidence>
<sequence>MKLVIALAALAVVAQAKVSSSVLRELETKESASIIVHFKKTSSPSLESFEAITNPVERRSKFLEVAQTEEAKRASSLQEVAGADADIKNFWIAPVATVHGANQALVDKIAKLPNVLKVDVIRRVRLNPVFKKENSPADNSRPTGIQWGVETVGAPAVWQYTTGKGVVVGSIDTGARHTHEAIKSKWRSDRGWYDPYNQTALPEDLGGHGTHTIGTMVGDYGIGVAPGAQFISCRGLYIEDGSEEALLTCAQFMVCPTKPDGSDPDCDKGADLVNNSWGGDTSTDPWFEDVVDSWHMAGITPLFANGNEGPACATTGNPASYANVISVGAVGSYDDEPDHLAFFSSKGPTEYKDATGKTRTIIKPTVSAPGFFTYSSLNVDDGFYDYYAGTSMATPHVAGVVALMKSAQKGLTYNQIYKYLTTTTIKDVLKPEPAQWVLRDKNHTTYPGAPNCGGVLDTKWPNNRYGYGRVNVTQILPDFYQASLCIQCYVSLNVIWK</sequence>
<feature type="active site" description="Charge relay system" evidence="7">
    <location>
        <position position="172"/>
    </location>
</feature>
<dbReference type="SUPFAM" id="SSF52743">
    <property type="entry name" value="Subtilisin-like"/>
    <property type="match status" value="1"/>
</dbReference>
<feature type="signal peptide" evidence="8">
    <location>
        <begin position="1"/>
        <end position="16"/>
    </location>
</feature>
<dbReference type="GO" id="GO:0006508">
    <property type="term" value="P:proteolysis"/>
    <property type="evidence" value="ECO:0007669"/>
    <property type="project" value="UniProtKB-KW"/>
</dbReference>
<accession>A0A0A7CP09</accession>
<evidence type="ECO:0000256" key="5">
    <source>
        <dbReference type="ARBA" id="ARBA00023529"/>
    </source>
</evidence>
<dbReference type="InterPro" id="IPR015500">
    <property type="entry name" value="Peptidase_S8_subtilisin-rel"/>
</dbReference>
<dbReference type="Pfam" id="PF00082">
    <property type="entry name" value="Peptidase_S8"/>
    <property type="match status" value="1"/>
</dbReference>
<keyword evidence="8" id="KW-0732">Signal</keyword>